<dbReference type="InterPro" id="IPR013320">
    <property type="entry name" value="ConA-like_dom_sf"/>
</dbReference>
<proteinExistence type="predicted"/>
<dbReference type="InterPro" id="IPR014895">
    <property type="entry name" value="Alginate_lyase_2"/>
</dbReference>
<gene>
    <name evidence="2" type="ORF">HB13667_03390</name>
</gene>
<dbReference type="Pfam" id="PF08787">
    <property type="entry name" value="Alginate_lyase2"/>
    <property type="match status" value="1"/>
</dbReference>
<reference evidence="2 3" key="1">
    <citation type="submission" date="2015-10" db="EMBL/GenBank/DDBJ databases">
        <title>Pseudomonas putida clinical strains.</title>
        <authorList>
            <person name="Molina L."/>
            <person name="Udaondo Z."/>
        </authorList>
    </citation>
    <scope>NUCLEOTIDE SEQUENCE [LARGE SCALE GENOMIC DNA]</scope>
    <source>
        <strain evidence="2 3">HB13667</strain>
    </source>
</reference>
<dbReference type="Gene3D" id="2.60.120.200">
    <property type="match status" value="1"/>
</dbReference>
<dbReference type="GO" id="GO:0016829">
    <property type="term" value="F:lyase activity"/>
    <property type="evidence" value="ECO:0007669"/>
    <property type="project" value="UniProtKB-KW"/>
</dbReference>
<dbReference type="Proteomes" id="UP000050437">
    <property type="component" value="Unassembled WGS sequence"/>
</dbReference>
<protein>
    <submittedName>
        <fullName evidence="2">Alginate lyase</fullName>
    </submittedName>
</protein>
<dbReference type="SUPFAM" id="SSF49899">
    <property type="entry name" value="Concanavalin A-like lectins/glucanases"/>
    <property type="match status" value="1"/>
</dbReference>
<sequence>MSVDISNLTIAVPVAESSISTVAVELTGSEAIALYPNYVKVLSDGSVQLSAPTKGASSKSTRRTRCEWSEPEYWTLGGALDHWNRQEMTLTKVNWAQKVVIAQMHVYGDDSPPVKVFWKKGDITLGFRRTYNQTDPINSTVLKGVPLGAKFEVSIHATSAGVVTVTAKCNGMTGSSGDLQFDSTWATQLLEFHGGVYNQVDYTDTTPADDGSICIISDLSLIHA</sequence>
<dbReference type="RefSeq" id="WP_015270817.1">
    <property type="nucleotide sequence ID" value="NZ_LKKS01000025.1"/>
</dbReference>
<feature type="domain" description="Alginate lyase 2" evidence="1">
    <location>
        <begin position="3"/>
        <end position="223"/>
    </location>
</feature>
<dbReference type="EMBL" id="LKKS01000025">
    <property type="protein sequence ID" value="KPM68098.1"/>
    <property type="molecule type" value="Genomic_DNA"/>
</dbReference>
<evidence type="ECO:0000313" key="2">
    <source>
        <dbReference type="EMBL" id="KPM68098.1"/>
    </source>
</evidence>
<evidence type="ECO:0000313" key="3">
    <source>
        <dbReference type="Proteomes" id="UP000050437"/>
    </source>
</evidence>
<dbReference type="AlphaFoldDB" id="A0A0P7DC38"/>
<accession>A0A0P7DC38</accession>
<keyword evidence="2" id="KW-0456">Lyase</keyword>
<evidence type="ECO:0000259" key="1">
    <source>
        <dbReference type="Pfam" id="PF08787"/>
    </source>
</evidence>
<comment type="caution">
    <text evidence="2">The sequence shown here is derived from an EMBL/GenBank/DDBJ whole genome shotgun (WGS) entry which is preliminary data.</text>
</comment>
<name>A0A0P7DC38_PSEPU</name>
<organism evidence="2 3">
    <name type="scientific">Pseudomonas putida</name>
    <name type="common">Arthrobacter siderocapsulatus</name>
    <dbReference type="NCBI Taxonomy" id="303"/>
    <lineage>
        <taxon>Bacteria</taxon>
        <taxon>Pseudomonadati</taxon>
        <taxon>Pseudomonadota</taxon>
        <taxon>Gammaproteobacteria</taxon>
        <taxon>Pseudomonadales</taxon>
        <taxon>Pseudomonadaceae</taxon>
        <taxon>Pseudomonas</taxon>
    </lineage>
</organism>